<evidence type="ECO:0000313" key="1">
    <source>
        <dbReference type="EMBL" id="VEN59416.1"/>
    </source>
</evidence>
<reference evidence="1 2" key="1">
    <citation type="submission" date="2019-01" db="EMBL/GenBank/DDBJ databases">
        <authorList>
            <person name="Sayadi A."/>
        </authorList>
    </citation>
    <scope>NUCLEOTIDE SEQUENCE [LARGE SCALE GENOMIC DNA]</scope>
</reference>
<protein>
    <submittedName>
        <fullName evidence="1">Uncharacterized protein</fullName>
    </submittedName>
</protein>
<accession>A0A653DGT3</accession>
<feature type="non-terminal residue" evidence="1">
    <location>
        <position position="201"/>
    </location>
</feature>
<dbReference type="OrthoDB" id="8197232at2759"/>
<gene>
    <name evidence="1" type="ORF">CALMAC_LOCUS17433</name>
</gene>
<sequence>MKGKLPNTNKIDELNVNGIKVTTPHKIANEFVNHFSNNNHTNGTNSQHGSIKLKGTHTKNLLFKPTTPHEVFDIIQNLPPKSSTGLDEIPTIVVKKVASIICDPISDIINECFSTGSIPTKLKISKITPVHKKGSKDDVSNYRPVALLSVFSKVIERIIYNRFLSFFIDNKIFVMNQYGFLPKRSTKAAIRDSLNTLINEL</sequence>
<keyword evidence="2" id="KW-1185">Reference proteome</keyword>
<proteinExistence type="predicted"/>
<dbReference type="PANTHER" id="PTHR47510">
    <property type="entry name" value="REVERSE TRANSCRIPTASE DOMAIN-CONTAINING PROTEIN"/>
    <property type="match status" value="1"/>
</dbReference>
<organism evidence="1 2">
    <name type="scientific">Callosobruchus maculatus</name>
    <name type="common">Southern cowpea weevil</name>
    <name type="synonym">Pulse bruchid</name>
    <dbReference type="NCBI Taxonomy" id="64391"/>
    <lineage>
        <taxon>Eukaryota</taxon>
        <taxon>Metazoa</taxon>
        <taxon>Ecdysozoa</taxon>
        <taxon>Arthropoda</taxon>
        <taxon>Hexapoda</taxon>
        <taxon>Insecta</taxon>
        <taxon>Pterygota</taxon>
        <taxon>Neoptera</taxon>
        <taxon>Endopterygota</taxon>
        <taxon>Coleoptera</taxon>
        <taxon>Polyphaga</taxon>
        <taxon>Cucujiformia</taxon>
        <taxon>Chrysomeloidea</taxon>
        <taxon>Chrysomelidae</taxon>
        <taxon>Bruchinae</taxon>
        <taxon>Bruchini</taxon>
        <taxon>Callosobruchus</taxon>
    </lineage>
</organism>
<name>A0A653DGT3_CALMS</name>
<dbReference type="AlphaFoldDB" id="A0A653DGT3"/>
<evidence type="ECO:0000313" key="2">
    <source>
        <dbReference type="Proteomes" id="UP000410492"/>
    </source>
</evidence>
<dbReference type="PANTHER" id="PTHR47510:SF3">
    <property type="entry name" value="ENDO_EXONUCLEASE_PHOSPHATASE DOMAIN-CONTAINING PROTEIN"/>
    <property type="match status" value="1"/>
</dbReference>
<dbReference type="EMBL" id="CAACVG010012021">
    <property type="protein sequence ID" value="VEN59416.1"/>
    <property type="molecule type" value="Genomic_DNA"/>
</dbReference>
<dbReference type="Proteomes" id="UP000410492">
    <property type="component" value="Unassembled WGS sequence"/>
</dbReference>